<dbReference type="AlphaFoldDB" id="A0AAE1DC05"/>
<sequence>MNSSRSQPLAPGDKLGSGSRHQLLHCDNIMQLPEVVAAVEYARFSSYIIMMFDFHTKLSSLQRGGLDVGVGTYSEVTHRIHPVDVSQDEDLVT</sequence>
<protein>
    <submittedName>
        <fullName evidence="1">Uncharacterized protein</fullName>
    </submittedName>
</protein>
<proteinExistence type="predicted"/>
<comment type="caution">
    <text evidence="1">The sequence shown here is derived from an EMBL/GenBank/DDBJ whole genome shotgun (WGS) entry which is preliminary data.</text>
</comment>
<dbReference type="EMBL" id="JAWDGP010004442">
    <property type="protein sequence ID" value="KAK3764370.1"/>
    <property type="molecule type" value="Genomic_DNA"/>
</dbReference>
<gene>
    <name evidence="1" type="ORF">RRG08_039966</name>
</gene>
<accession>A0AAE1DC05</accession>
<evidence type="ECO:0000313" key="2">
    <source>
        <dbReference type="Proteomes" id="UP001283361"/>
    </source>
</evidence>
<organism evidence="1 2">
    <name type="scientific">Elysia crispata</name>
    <name type="common">lettuce slug</name>
    <dbReference type="NCBI Taxonomy" id="231223"/>
    <lineage>
        <taxon>Eukaryota</taxon>
        <taxon>Metazoa</taxon>
        <taxon>Spiralia</taxon>
        <taxon>Lophotrochozoa</taxon>
        <taxon>Mollusca</taxon>
        <taxon>Gastropoda</taxon>
        <taxon>Heterobranchia</taxon>
        <taxon>Euthyneura</taxon>
        <taxon>Panpulmonata</taxon>
        <taxon>Sacoglossa</taxon>
        <taxon>Placobranchoidea</taxon>
        <taxon>Plakobranchidae</taxon>
        <taxon>Elysia</taxon>
    </lineage>
</organism>
<reference evidence="1" key="1">
    <citation type="journal article" date="2023" name="G3 (Bethesda)">
        <title>A reference genome for the long-term kleptoplast-retaining sea slug Elysia crispata morphotype clarki.</title>
        <authorList>
            <person name="Eastman K.E."/>
            <person name="Pendleton A.L."/>
            <person name="Shaikh M.A."/>
            <person name="Suttiyut T."/>
            <person name="Ogas R."/>
            <person name="Tomko P."/>
            <person name="Gavelis G."/>
            <person name="Widhalm J.R."/>
            <person name="Wisecaver J.H."/>
        </authorList>
    </citation>
    <scope>NUCLEOTIDE SEQUENCE</scope>
    <source>
        <strain evidence="1">ECLA1</strain>
    </source>
</reference>
<evidence type="ECO:0000313" key="1">
    <source>
        <dbReference type="EMBL" id="KAK3764370.1"/>
    </source>
</evidence>
<dbReference type="Proteomes" id="UP001283361">
    <property type="component" value="Unassembled WGS sequence"/>
</dbReference>
<name>A0AAE1DC05_9GAST</name>
<keyword evidence="2" id="KW-1185">Reference proteome</keyword>